<keyword evidence="3" id="KW-1185">Reference proteome</keyword>
<feature type="transmembrane region" description="Helical" evidence="1">
    <location>
        <begin position="6"/>
        <end position="28"/>
    </location>
</feature>
<sequence>MSIVHVLGTLMYWVLSIYLLVLIGRMVFNLVQSFTRSWEPTGFVLVLAETVYTVTDPPLRFLGRFIKPVQLGSIQFDLSFMVLFLIVVILRAIVAPYTV</sequence>
<dbReference type="EMBL" id="BSQG01000001">
    <property type="protein sequence ID" value="GLU45966.1"/>
    <property type="molecule type" value="Genomic_DNA"/>
</dbReference>
<dbReference type="AlphaFoldDB" id="A0A9W6P2M5"/>
<protein>
    <submittedName>
        <fullName evidence="2">YggT family protein</fullName>
    </submittedName>
</protein>
<gene>
    <name evidence="2" type="ORF">Nans01_03170</name>
</gene>
<dbReference type="Pfam" id="PF02325">
    <property type="entry name" value="CCB3_YggT"/>
    <property type="match status" value="1"/>
</dbReference>
<keyword evidence="1" id="KW-0812">Transmembrane</keyword>
<comment type="caution">
    <text evidence="2">The sequence shown here is derived from an EMBL/GenBank/DDBJ whole genome shotgun (WGS) entry which is preliminary data.</text>
</comment>
<feature type="transmembrane region" description="Helical" evidence="1">
    <location>
        <begin position="74"/>
        <end position="94"/>
    </location>
</feature>
<dbReference type="InterPro" id="IPR003425">
    <property type="entry name" value="CCB3/YggT"/>
</dbReference>
<evidence type="ECO:0000313" key="3">
    <source>
        <dbReference type="Proteomes" id="UP001165092"/>
    </source>
</evidence>
<evidence type="ECO:0000256" key="1">
    <source>
        <dbReference type="SAM" id="Phobius"/>
    </source>
</evidence>
<organism evidence="2 3">
    <name type="scientific">Nocardiopsis ansamitocini</name>
    <dbReference type="NCBI Taxonomy" id="1670832"/>
    <lineage>
        <taxon>Bacteria</taxon>
        <taxon>Bacillati</taxon>
        <taxon>Actinomycetota</taxon>
        <taxon>Actinomycetes</taxon>
        <taxon>Streptosporangiales</taxon>
        <taxon>Nocardiopsidaceae</taxon>
        <taxon>Nocardiopsis</taxon>
    </lineage>
</organism>
<dbReference type="GO" id="GO:0016020">
    <property type="term" value="C:membrane"/>
    <property type="evidence" value="ECO:0007669"/>
    <property type="project" value="InterPro"/>
</dbReference>
<dbReference type="Proteomes" id="UP001165092">
    <property type="component" value="Unassembled WGS sequence"/>
</dbReference>
<evidence type="ECO:0000313" key="2">
    <source>
        <dbReference type="EMBL" id="GLU45966.1"/>
    </source>
</evidence>
<keyword evidence="1" id="KW-0472">Membrane</keyword>
<accession>A0A9W6P2M5</accession>
<reference evidence="2" key="1">
    <citation type="submission" date="2023-02" db="EMBL/GenBank/DDBJ databases">
        <title>Nocardiopsis ansamitocini NBRC 112285.</title>
        <authorList>
            <person name="Ichikawa N."/>
            <person name="Sato H."/>
            <person name="Tonouchi N."/>
        </authorList>
    </citation>
    <scope>NUCLEOTIDE SEQUENCE</scope>
    <source>
        <strain evidence="2">NBRC 112285</strain>
    </source>
</reference>
<keyword evidence="1" id="KW-1133">Transmembrane helix</keyword>
<name>A0A9W6P2M5_9ACTN</name>
<proteinExistence type="predicted"/>